<name>A0ABV9GBG7_9ACTN</name>
<dbReference type="EC" id="1.1.-.-" evidence="6"/>
<feature type="domain" description="3-hydroxyisobutyrate dehydrogenase-like NAD-binding" evidence="5">
    <location>
        <begin position="165"/>
        <end position="285"/>
    </location>
</feature>
<evidence type="ECO:0000259" key="4">
    <source>
        <dbReference type="Pfam" id="PF03446"/>
    </source>
</evidence>
<dbReference type="InterPro" id="IPR006115">
    <property type="entry name" value="6PGDH_NADP-bd"/>
</dbReference>
<comment type="similarity">
    <text evidence="1">Belongs to the HIBADH-related family.</text>
</comment>
<dbReference type="PANTHER" id="PTHR43580:SF2">
    <property type="entry name" value="CYTOKINE-LIKE NUCLEAR FACTOR N-PAC"/>
    <property type="match status" value="1"/>
</dbReference>
<organism evidence="6 7">
    <name type="scientific">Streptomyces maoxianensis</name>
    <dbReference type="NCBI Taxonomy" id="1459942"/>
    <lineage>
        <taxon>Bacteria</taxon>
        <taxon>Bacillati</taxon>
        <taxon>Actinomycetota</taxon>
        <taxon>Actinomycetes</taxon>
        <taxon>Kitasatosporales</taxon>
        <taxon>Streptomycetaceae</taxon>
        <taxon>Streptomyces</taxon>
    </lineage>
</organism>
<evidence type="ECO:0000313" key="7">
    <source>
        <dbReference type="Proteomes" id="UP001595993"/>
    </source>
</evidence>
<gene>
    <name evidence="6" type="ORF">ACFO9E_26885</name>
</gene>
<dbReference type="Pfam" id="PF14833">
    <property type="entry name" value="NAD_binding_11"/>
    <property type="match status" value="1"/>
</dbReference>
<dbReference type="EMBL" id="JBHSFE010000022">
    <property type="protein sequence ID" value="MFC4611391.1"/>
    <property type="molecule type" value="Genomic_DNA"/>
</dbReference>
<dbReference type="Proteomes" id="UP001595993">
    <property type="component" value="Unassembled WGS sequence"/>
</dbReference>
<keyword evidence="3" id="KW-0520">NAD</keyword>
<keyword evidence="2 6" id="KW-0560">Oxidoreductase</keyword>
<keyword evidence="7" id="KW-1185">Reference proteome</keyword>
<proteinExistence type="inferred from homology"/>
<feature type="domain" description="6-phosphogluconate dehydrogenase NADP-binding" evidence="4">
    <location>
        <begin position="8"/>
        <end position="162"/>
    </location>
</feature>
<dbReference type="InterPro" id="IPR008927">
    <property type="entry name" value="6-PGluconate_DH-like_C_sf"/>
</dbReference>
<dbReference type="InterPro" id="IPR013328">
    <property type="entry name" value="6PGD_dom2"/>
</dbReference>
<reference evidence="7" key="1">
    <citation type="journal article" date="2019" name="Int. J. Syst. Evol. Microbiol.">
        <title>The Global Catalogue of Microorganisms (GCM) 10K type strain sequencing project: providing services to taxonomists for standard genome sequencing and annotation.</title>
        <authorList>
            <consortium name="The Broad Institute Genomics Platform"/>
            <consortium name="The Broad Institute Genome Sequencing Center for Infectious Disease"/>
            <person name="Wu L."/>
            <person name="Ma J."/>
        </authorList>
    </citation>
    <scope>NUCLEOTIDE SEQUENCE [LARGE SCALE GENOMIC DNA]</scope>
    <source>
        <strain evidence="7">CGMCC 4.7139</strain>
    </source>
</reference>
<dbReference type="Gene3D" id="1.10.1040.10">
    <property type="entry name" value="N-(1-d-carboxylethyl)-l-norvaline Dehydrogenase, domain 2"/>
    <property type="match status" value="1"/>
</dbReference>
<evidence type="ECO:0000313" key="6">
    <source>
        <dbReference type="EMBL" id="MFC4611391.1"/>
    </source>
</evidence>
<evidence type="ECO:0000256" key="2">
    <source>
        <dbReference type="ARBA" id="ARBA00023002"/>
    </source>
</evidence>
<evidence type="ECO:0000256" key="1">
    <source>
        <dbReference type="ARBA" id="ARBA00009080"/>
    </source>
</evidence>
<dbReference type="PANTHER" id="PTHR43580">
    <property type="entry name" value="OXIDOREDUCTASE GLYR1-RELATED"/>
    <property type="match status" value="1"/>
</dbReference>
<comment type="caution">
    <text evidence="6">The sequence shown here is derived from an EMBL/GenBank/DDBJ whole genome shotgun (WGS) entry which is preliminary data.</text>
</comment>
<protein>
    <submittedName>
        <fullName evidence="6">NAD(P)-dependent oxidoreductase</fullName>
        <ecNumber evidence="6">1.1.-.-</ecNumber>
    </submittedName>
</protein>
<evidence type="ECO:0000256" key="3">
    <source>
        <dbReference type="ARBA" id="ARBA00023027"/>
    </source>
</evidence>
<dbReference type="InterPro" id="IPR036291">
    <property type="entry name" value="NAD(P)-bd_dom_sf"/>
</dbReference>
<sequence>MTRLSGPVAVLGLGTMGSGLATRLLDQGVQVRVWNRTAERTGPLARAGAFAAAHPADAVEGTSAAICTVADGEALGAVLRGPDGILTGGPYPGALVCASTVAPEEVVSLAGNMQSVLDVGMLGNREHARTGELRLFVGGEKRVFTAGRPLLDLLGKEVVHLGELGSGMRMKLLLNLLMGIEVQALAEAVELAAATGLDRKLVLSTIAGSGFASPVMSFKSKRLAAGRFDKPDFRLRLMAKDLMLAADQAAEAGLRLPLAAAAAETHIRATEQGFGDEDCVAVAHALTPNPGSHT</sequence>
<dbReference type="SUPFAM" id="SSF48179">
    <property type="entry name" value="6-phosphogluconate dehydrogenase C-terminal domain-like"/>
    <property type="match status" value="1"/>
</dbReference>
<dbReference type="RefSeq" id="WP_381200446.1">
    <property type="nucleotide sequence ID" value="NZ_JBHSFE010000022.1"/>
</dbReference>
<dbReference type="PIRSF" id="PIRSF000103">
    <property type="entry name" value="HIBADH"/>
    <property type="match status" value="1"/>
</dbReference>
<dbReference type="InterPro" id="IPR015815">
    <property type="entry name" value="HIBADH-related"/>
</dbReference>
<dbReference type="InterPro" id="IPR029154">
    <property type="entry name" value="HIBADH-like_NADP-bd"/>
</dbReference>
<dbReference type="Gene3D" id="3.40.50.720">
    <property type="entry name" value="NAD(P)-binding Rossmann-like Domain"/>
    <property type="match status" value="1"/>
</dbReference>
<evidence type="ECO:0000259" key="5">
    <source>
        <dbReference type="Pfam" id="PF14833"/>
    </source>
</evidence>
<dbReference type="GO" id="GO:0016491">
    <property type="term" value="F:oxidoreductase activity"/>
    <property type="evidence" value="ECO:0007669"/>
    <property type="project" value="UniProtKB-KW"/>
</dbReference>
<dbReference type="SUPFAM" id="SSF51735">
    <property type="entry name" value="NAD(P)-binding Rossmann-fold domains"/>
    <property type="match status" value="1"/>
</dbReference>
<dbReference type="Pfam" id="PF03446">
    <property type="entry name" value="NAD_binding_2"/>
    <property type="match status" value="1"/>
</dbReference>
<accession>A0ABV9GBG7</accession>
<dbReference type="InterPro" id="IPR051265">
    <property type="entry name" value="HIBADH-related_NP60_sf"/>
</dbReference>